<protein>
    <submittedName>
        <fullName evidence="2">Uncharacterized protein</fullName>
    </submittedName>
</protein>
<evidence type="ECO:0000313" key="2">
    <source>
        <dbReference type="EMBL" id="TGZ48177.1"/>
    </source>
</evidence>
<comment type="caution">
    <text evidence="2">The sequence shown here is derived from an EMBL/GenBank/DDBJ whole genome shotgun (WGS) entry which is preliminary data.</text>
</comment>
<dbReference type="Proteomes" id="UP000310200">
    <property type="component" value="Unassembled WGS sequence"/>
</dbReference>
<dbReference type="AlphaFoldDB" id="A0A4S2KJZ6"/>
<dbReference type="EMBL" id="QBLH01002544">
    <property type="protein sequence ID" value="TGZ48177.1"/>
    <property type="molecule type" value="Genomic_DNA"/>
</dbReference>
<feature type="compositionally biased region" description="Basic and acidic residues" evidence="1">
    <location>
        <begin position="154"/>
        <end position="177"/>
    </location>
</feature>
<accession>A0A4S2KJZ6</accession>
<feature type="region of interest" description="Disordered" evidence="1">
    <location>
        <begin position="63"/>
        <end position="113"/>
    </location>
</feature>
<proteinExistence type="predicted"/>
<organism evidence="2 3">
    <name type="scientific">Temnothorax longispinosus</name>
    <dbReference type="NCBI Taxonomy" id="300112"/>
    <lineage>
        <taxon>Eukaryota</taxon>
        <taxon>Metazoa</taxon>
        <taxon>Ecdysozoa</taxon>
        <taxon>Arthropoda</taxon>
        <taxon>Hexapoda</taxon>
        <taxon>Insecta</taxon>
        <taxon>Pterygota</taxon>
        <taxon>Neoptera</taxon>
        <taxon>Endopterygota</taxon>
        <taxon>Hymenoptera</taxon>
        <taxon>Apocrita</taxon>
        <taxon>Aculeata</taxon>
        <taxon>Formicoidea</taxon>
        <taxon>Formicidae</taxon>
        <taxon>Myrmicinae</taxon>
        <taxon>Temnothorax</taxon>
    </lineage>
</organism>
<feature type="region of interest" description="Disordered" evidence="1">
    <location>
        <begin position="1"/>
        <end position="39"/>
    </location>
</feature>
<feature type="compositionally biased region" description="Polar residues" evidence="1">
    <location>
        <begin position="19"/>
        <end position="31"/>
    </location>
</feature>
<sequence>MENPTPTGKSEAINRFSGRKSTGASISTALDRQTEGETLAADDEKQIVWEKVEVEGACKSKERGLTRCRGGSQGTWELHSSRCQSPPPDGPLGAHRAPPRSRRAGEPSQGFRAPPIEILRYRFIGQSHADGTIASLTRVTGMIEWWKNSSGTAKRIDDDEERKKRTMKRKETRERLATKATPTSLACGDFTAEPCGHRFSLRKCIAKDGEASK</sequence>
<evidence type="ECO:0000256" key="1">
    <source>
        <dbReference type="SAM" id="MobiDB-lite"/>
    </source>
</evidence>
<keyword evidence="3" id="KW-1185">Reference proteome</keyword>
<reference evidence="2 3" key="1">
    <citation type="journal article" date="2019" name="Philos. Trans. R. Soc. Lond., B, Biol. Sci.">
        <title>Ant behaviour and brain gene expression of defending hosts depend on the ecological success of the intruding social parasite.</title>
        <authorList>
            <person name="Kaur R."/>
            <person name="Stoldt M."/>
            <person name="Jongepier E."/>
            <person name="Feldmeyer B."/>
            <person name="Menzel F."/>
            <person name="Bornberg-Bauer E."/>
            <person name="Foitzik S."/>
        </authorList>
    </citation>
    <scope>NUCLEOTIDE SEQUENCE [LARGE SCALE GENOMIC DNA]</scope>
    <source>
        <tissue evidence="2">Whole body</tissue>
    </source>
</reference>
<name>A0A4S2KJZ6_9HYME</name>
<evidence type="ECO:0000313" key="3">
    <source>
        <dbReference type="Proteomes" id="UP000310200"/>
    </source>
</evidence>
<feature type="region of interest" description="Disordered" evidence="1">
    <location>
        <begin position="151"/>
        <end position="181"/>
    </location>
</feature>
<gene>
    <name evidence="2" type="ORF">DBV15_04561</name>
</gene>